<reference evidence="2" key="1">
    <citation type="submission" date="2023-06" db="EMBL/GenBank/DDBJ databases">
        <authorList>
            <consortium name="Lawrence Berkeley National Laboratory"/>
            <person name="Ahrendt S."/>
            <person name="Sahu N."/>
            <person name="Indic B."/>
            <person name="Wong-Bajracharya J."/>
            <person name="Merenyi Z."/>
            <person name="Ke H.-M."/>
            <person name="Monk M."/>
            <person name="Kocsube S."/>
            <person name="Drula E."/>
            <person name="Lipzen A."/>
            <person name="Balint B."/>
            <person name="Henrissat B."/>
            <person name="Andreopoulos B."/>
            <person name="Martin F.M."/>
            <person name="Harder C.B."/>
            <person name="Rigling D."/>
            <person name="Ford K.L."/>
            <person name="Foster G.D."/>
            <person name="Pangilinan J."/>
            <person name="Papanicolaou A."/>
            <person name="Barry K."/>
            <person name="LaButti K."/>
            <person name="Viragh M."/>
            <person name="Koriabine M."/>
            <person name="Yan M."/>
            <person name="Riley R."/>
            <person name="Champramary S."/>
            <person name="Plett K.L."/>
            <person name="Tsai I.J."/>
            <person name="Slot J."/>
            <person name="Sipos G."/>
            <person name="Plett J."/>
            <person name="Nagy L.G."/>
            <person name="Grigoriev I.V."/>
        </authorList>
    </citation>
    <scope>NUCLEOTIDE SEQUENCE</scope>
    <source>
        <strain evidence="2">HWK02</strain>
    </source>
</reference>
<feature type="transmembrane region" description="Helical" evidence="1">
    <location>
        <begin position="108"/>
        <end position="127"/>
    </location>
</feature>
<dbReference type="Proteomes" id="UP001175228">
    <property type="component" value="Unassembled WGS sequence"/>
</dbReference>
<protein>
    <submittedName>
        <fullName evidence="2">Uncharacterized protein</fullName>
    </submittedName>
</protein>
<evidence type="ECO:0000256" key="1">
    <source>
        <dbReference type="SAM" id="Phobius"/>
    </source>
</evidence>
<name>A0AA39TAG0_9AGAR</name>
<keyword evidence="1" id="KW-1133">Transmembrane helix</keyword>
<accession>A0AA39TAG0</accession>
<dbReference type="EMBL" id="JAUEPU010000138">
    <property type="protein sequence ID" value="KAK0476006.1"/>
    <property type="molecule type" value="Genomic_DNA"/>
</dbReference>
<evidence type="ECO:0000313" key="3">
    <source>
        <dbReference type="Proteomes" id="UP001175228"/>
    </source>
</evidence>
<keyword evidence="3" id="KW-1185">Reference proteome</keyword>
<evidence type="ECO:0000313" key="2">
    <source>
        <dbReference type="EMBL" id="KAK0476006.1"/>
    </source>
</evidence>
<feature type="transmembrane region" description="Helical" evidence="1">
    <location>
        <begin position="17"/>
        <end position="34"/>
    </location>
</feature>
<comment type="caution">
    <text evidence="2">The sequence shown here is derived from an EMBL/GenBank/DDBJ whole genome shotgun (WGS) entry which is preliminary data.</text>
</comment>
<gene>
    <name evidence="2" type="ORF">EDD18DRAFT_1115671</name>
</gene>
<dbReference type="AlphaFoldDB" id="A0AA39TAG0"/>
<organism evidence="2 3">
    <name type="scientific">Armillaria luteobubalina</name>
    <dbReference type="NCBI Taxonomy" id="153913"/>
    <lineage>
        <taxon>Eukaryota</taxon>
        <taxon>Fungi</taxon>
        <taxon>Dikarya</taxon>
        <taxon>Basidiomycota</taxon>
        <taxon>Agaricomycotina</taxon>
        <taxon>Agaricomycetes</taxon>
        <taxon>Agaricomycetidae</taxon>
        <taxon>Agaricales</taxon>
        <taxon>Marasmiineae</taxon>
        <taxon>Physalacriaceae</taxon>
        <taxon>Armillaria</taxon>
    </lineage>
</organism>
<proteinExistence type="predicted"/>
<keyword evidence="1" id="KW-0812">Transmembrane</keyword>
<sequence length="142" mass="15871">MVFQVSLLAAVGWDSQVWMPAAFVVFVVLVLDVTMKDVEGFQDSCVDPLLMNMLVEDGGHRLSCLNLPQIEHIELGRQELSQLGSTLVRGQIGESVEVKQAYHEHETLLVHLEWVVLVEVVLVVAIFDMVEFGAGLLDERQQ</sequence>
<keyword evidence="1" id="KW-0472">Membrane</keyword>